<keyword evidence="1" id="KW-0175">Coiled coil</keyword>
<accession>A0AAW0NP62</accession>
<dbReference type="EMBL" id="JBBPFD010000012">
    <property type="protein sequence ID" value="KAK7904763.1"/>
    <property type="molecule type" value="Genomic_DNA"/>
</dbReference>
<evidence type="ECO:0000313" key="3">
    <source>
        <dbReference type="EMBL" id="KAK7904763.1"/>
    </source>
</evidence>
<sequence>MEALVRKNQELRAEKEEEVNQLYSRIIELEEALKKARESQNVQTRGGLGQGNGLQNERNSGRQAFFRQNNRRGFQERPNWNQQQHQQTNLVPRSQLDQSRAENQKLAQEIQSLKSQMKTMREENNQLKSSLQTQEVQAISSRQGPYKKEKQKNEDLLKELKKKDEECKSLTRKINVQTCTIRDLRKNSSQTENQEAICQCEKSFQELEDLKKTQNQLQEQLKRAENDASFFKNQLDIFFNEREEILSDTNRLRATTNQYVVTNKDLRDENCRLHEKYQREIKVLREQLRKEQQKSGNLQASLSKTQHETAQMKELESLVEDLKLKFNEEKSEKEKGQDQVRNLEQTLGKERELFRETVKKCFAAYQAVVANGH</sequence>
<evidence type="ECO:0000256" key="2">
    <source>
        <dbReference type="SAM" id="MobiDB-lite"/>
    </source>
</evidence>
<feature type="region of interest" description="Disordered" evidence="2">
    <location>
        <begin position="124"/>
        <end position="153"/>
    </location>
</feature>
<keyword evidence="4" id="KW-1185">Reference proteome</keyword>
<comment type="caution">
    <text evidence="3">The sequence shown here is derived from an EMBL/GenBank/DDBJ whole genome shotgun (WGS) entry which is preliminary data.</text>
</comment>
<feature type="coiled-coil region" evidence="1">
    <location>
        <begin position="274"/>
        <end position="353"/>
    </location>
</feature>
<feature type="region of interest" description="Disordered" evidence="2">
    <location>
        <begin position="77"/>
        <end position="104"/>
    </location>
</feature>
<feature type="compositionally biased region" description="Polar residues" evidence="2">
    <location>
        <begin position="126"/>
        <end position="143"/>
    </location>
</feature>
<feature type="compositionally biased region" description="Polar residues" evidence="2">
    <location>
        <begin position="77"/>
        <end position="98"/>
    </location>
</feature>
<evidence type="ECO:0000256" key="1">
    <source>
        <dbReference type="SAM" id="Coils"/>
    </source>
</evidence>
<name>A0AAW0NP62_9GOBI</name>
<dbReference type="Proteomes" id="UP001460270">
    <property type="component" value="Unassembled WGS sequence"/>
</dbReference>
<dbReference type="AlphaFoldDB" id="A0AAW0NP62"/>
<protein>
    <submittedName>
        <fullName evidence="3">Uncharacterized protein</fullName>
    </submittedName>
</protein>
<reference evidence="4" key="1">
    <citation type="submission" date="2024-04" db="EMBL/GenBank/DDBJ databases">
        <title>Salinicola lusitanus LLJ914,a marine bacterium isolated from the Okinawa Trough.</title>
        <authorList>
            <person name="Li J."/>
        </authorList>
    </citation>
    <scope>NUCLEOTIDE SEQUENCE [LARGE SCALE GENOMIC DNA]</scope>
</reference>
<organism evidence="3 4">
    <name type="scientific">Mugilogobius chulae</name>
    <name type="common">yellowstripe goby</name>
    <dbReference type="NCBI Taxonomy" id="88201"/>
    <lineage>
        <taxon>Eukaryota</taxon>
        <taxon>Metazoa</taxon>
        <taxon>Chordata</taxon>
        <taxon>Craniata</taxon>
        <taxon>Vertebrata</taxon>
        <taxon>Euteleostomi</taxon>
        <taxon>Actinopterygii</taxon>
        <taxon>Neopterygii</taxon>
        <taxon>Teleostei</taxon>
        <taxon>Neoteleostei</taxon>
        <taxon>Acanthomorphata</taxon>
        <taxon>Gobiaria</taxon>
        <taxon>Gobiiformes</taxon>
        <taxon>Gobioidei</taxon>
        <taxon>Gobiidae</taxon>
        <taxon>Gobionellinae</taxon>
        <taxon>Mugilogobius</taxon>
    </lineage>
</organism>
<evidence type="ECO:0000313" key="4">
    <source>
        <dbReference type="Proteomes" id="UP001460270"/>
    </source>
</evidence>
<gene>
    <name evidence="3" type="ORF">WMY93_017370</name>
</gene>
<proteinExistence type="predicted"/>
<feature type="region of interest" description="Disordered" evidence="2">
    <location>
        <begin position="35"/>
        <end position="58"/>
    </location>
</feature>